<dbReference type="Pfam" id="PF12796">
    <property type="entry name" value="Ank_2"/>
    <property type="match status" value="1"/>
</dbReference>
<keyword evidence="2 3" id="KW-0040">ANK repeat</keyword>
<name>A0A835Z8I8_9STRA</name>
<dbReference type="SUPFAM" id="SSF48403">
    <property type="entry name" value="Ankyrin repeat"/>
    <property type="match status" value="1"/>
</dbReference>
<dbReference type="Proteomes" id="UP000664859">
    <property type="component" value="Unassembled WGS sequence"/>
</dbReference>
<dbReference type="OrthoDB" id="188462at2759"/>
<dbReference type="PROSITE" id="PS50297">
    <property type="entry name" value="ANK_REP_REGION"/>
    <property type="match status" value="1"/>
</dbReference>
<dbReference type="AlphaFoldDB" id="A0A835Z8I8"/>
<dbReference type="Gene3D" id="1.25.40.20">
    <property type="entry name" value="Ankyrin repeat-containing domain"/>
    <property type="match status" value="1"/>
</dbReference>
<organism evidence="4 5">
    <name type="scientific">Tribonema minus</name>
    <dbReference type="NCBI Taxonomy" id="303371"/>
    <lineage>
        <taxon>Eukaryota</taxon>
        <taxon>Sar</taxon>
        <taxon>Stramenopiles</taxon>
        <taxon>Ochrophyta</taxon>
        <taxon>PX clade</taxon>
        <taxon>Xanthophyceae</taxon>
        <taxon>Tribonematales</taxon>
        <taxon>Tribonemataceae</taxon>
        <taxon>Tribonema</taxon>
    </lineage>
</organism>
<evidence type="ECO:0000313" key="5">
    <source>
        <dbReference type="Proteomes" id="UP000664859"/>
    </source>
</evidence>
<sequence>MPDAINPHVAAKGGDTALLQLFLDRGGKVNLKDVDAFTPLHFASNFGHSDTCEFLMQHGANVDARSRFRSVPLHFAAEHGRTDIMLLLRGGAGADALNTDRATLTTSR</sequence>
<comment type="caution">
    <text evidence="4">The sequence shown here is derived from an EMBL/GenBank/DDBJ whole genome shotgun (WGS) entry which is preliminary data.</text>
</comment>
<evidence type="ECO:0000313" key="4">
    <source>
        <dbReference type="EMBL" id="KAG5189171.1"/>
    </source>
</evidence>
<protein>
    <submittedName>
        <fullName evidence="4">Ankyrin repeat-containing domain protein</fullName>
    </submittedName>
</protein>
<dbReference type="PROSITE" id="PS50088">
    <property type="entry name" value="ANK_REPEAT"/>
    <property type="match status" value="2"/>
</dbReference>
<evidence type="ECO:0000256" key="2">
    <source>
        <dbReference type="ARBA" id="ARBA00023043"/>
    </source>
</evidence>
<dbReference type="PANTHER" id="PTHR24171">
    <property type="entry name" value="ANKYRIN REPEAT DOMAIN-CONTAINING PROTEIN 39-RELATED"/>
    <property type="match status" value="1"/>
</dbReference>
<accession>A0A835Z8I8</accession>
<keyword evidence="5" id="KW-1185">Reference proteome</keyword>
<feature type="repeat" description="ANK" evidence="3">
    <location>
        <begin position="8"/>
        <end position="34"/>
    </location>
</feature>
<gene>
    <name evidence="4" type="ORF">JKP88DRAFT_275641</name>
</gene>
<dbReference type="InterPro" id="IPR036770">
    <property type="entry name" value="Ankyrin_rpt-contain_sf"/>
</dbReference>
<feature type="repeat" description="ANK" evidence="3">
    <location>
        <begin position="35"/>
        <end position="67"/>
    </location>
</feature>
<dbReference type="EMBL" id="JAFCMP010000057">
    <property type="protein sequence ID" value="KAG5189171.1"/>
    <property type="molecule type" value="Genomic_DNA"/>
</dbReference>
<evidence type="ECO:0000256" key="1">
    <source>
        <dbReference type="ARBA" id="ARBA00022737"/>
    </source>
</evidence>
<proteinExistence type="predicted"/>
<keyword evidence="1" id="KW-0677">Repeat</keyword>
<dbReference type="SMART" id="SM00248">
    <property type="entry name" value="ANK"/>
    <property type="match status" value="3"/>
</dbReference>
<evidence type="ECO:0000256" key="3">
    <source>
        <dbReference type="PROSITE-ProRule" id="PRU00023"/>
    </source>
</evidence>
<reference evidence="4" key="1">
    <citation type="submission" date="2021-02" db="EMBL/GenBank/DDBJ databases">
        <title>First Annotated Genome of the Yellow-green Alga Tribonema minus.</title>
        <authorList>
            <person name="Mahan K.M."/>
        </authorList>
    </citation>
    <scope>NUCLEOTIDE SEQUENCE</scope>
    <source>
        <strain evidence="4">UTEX B ZZ1240</strain>
    </source>
</reference>
<dbReference type="InterPro" id="IPR002110">
    <property type="entry name" value="Ankyrin_rpt"/>
</dbReference>